<dbReference type="PANTHER" id="PTHR35041:SF6">
    <property type="entry name" value="FORMYLMETHIONINE DEFORMYLASE-LIKE PROTEIN-RELATED"/>
    <property type="match status" value="1"/>
</dbReference>
<feature type="region of interest" description="Disordered" evidence="1">
    <location>
        <begin position="1"/>
        <end position="55"/>
    </location>
</feature>
<feature type="transmembrane region" description="Helical" evidence="2">
    <location>
        <begin position="510"/>
        <end position="532"/>
    </location>
</feature>
<sequence length="610" mass="66704">MAPQHLYTLADQGEAEPELDRSTDATTDTSSPQKSATYSDEPPTTPSSIASSLEKGSPVTSRWTIGWMTPGSIITCFLLAASLASIHLGLFHWLDQREVTQTIKQPYVTALSVVFVNAFRTFLAAALGMSFIQMLWKDLRARPMRIGDLDCFLSVLTNPIYLGRIQLLGVAPIPFICALICWCIPIAMIFPGGALTVEPKSLHIQANQSVPTFDPSFMGNGSFQGMMAQALWQPDEFDAYSGPTNKLTRIARQAIMAGHYLPSSSPCDTDCFYTITMPGPSFQCRNYSSPELYSWVNETYPQTQSWPYLYLASADYAARTNEAEYILDFALRWKQDDGYQNLTCRAYESTYTLDITYTGGTPSIKTKVDPIRPLNSSGLYTDFSVEPQTKAEDLHINATTTGSGGGNVTDIYRRANLAAVQDSLVLALSGYIDIFLLHNQPSANTIVSLSELYSGSIYSPSFNISGASIQDLLQNITLSLLTMNQTTTETTVTNNVTVNVYSFKRPVRLITPYFVCLGVGLGFILFGGHALVSNGISASMTGLFQTLCTTRASTRLDDLAAKGCLGGRENIPDDLRNLKVMFGEIQGRDGVRMAGLGSAEEVMPLKRGSI</sequence>
<organism evidence="3 4">
    <name type="scientific">Aspergillus carbonarius (strain ITEM 5010)</name>
    <dbReference type="NCBI Taxonomy" id="602072"/>
    <lineage>
        <taxon>Eukaryota</taxon>
        <taxon>Fungi</taxon>
        <taxon>Dikarya</taxon>
        <taxon>Ascomycota</taxon>
        <taxon>Pezizomycotina</taxon>
        <taxon>Eurotiomycetes</taxon>
        <taxon>Eurotiomycetidae</taxon>
        <taxon>Eurotiales</taxon>
        <taxon>Aspergillaceae</taxon>
        <taxon>Aspergillus</taxon>
        <taxon>Aspergillus subgen. Circumdati</taxon>
    </lineage>
</organism>
<feature type="transmembrane region" description="Helical" evidence="2">
    <location>
        <begin position="114"/>
        <end position="136"/>
    </location>
</feature>
<evidence type="ECO:0000256" key="2">
    <source>
        <dbReference type="SAM" id="Phobius"/>
    </source>
</evidence>
<protein>
    <submittedName>
        <fullName evidence="3">Uncharacterized protein</fullName>
    </submittedName>
</protein>
<evidence type="ECO:0000313" key="4">
    <source>
        <dbReference type="Proteomes" id="UP000188318"/>
    </source>
</evidence>
<evidence type="ECO:0000256" key="1">
    <source>
        <dbReference type="SAM" id="MobiDB-lite"/>
    </source>
</evidence>
<keyword evidence="2" id="KW-0812">Transmembrane</keyword>
<dbReference type="STRING" id="602072.A0A1R3R6J0"/>
<dbReference type="AlphaFoldDB" id="A0A1R3R6J0"/>
<dbReference type="VEuPathDB" id="FungiDB:ASPCADRAFT_135446"/>
<dbReference type="PANTHER" id="PTHR35041">
    <property type="entry name" value="MEDIATOR OF RNA POLYMERASE II TRANSCRIPTION SUBUNIT 1"/>
    <property type="match status" value="1"/>
</dbReference>
<keyword evidence="2" id="KW-0472">Membrane</keyword>
<feature type="transmembrane region" description="Helical" evidence="2">
    <location>
        <begin position="167"/>
        <end position="190"/>
    </location>
</feature>
<reference evidence="4" key="1">
    <citation type="journal article" date="2017" name="Genome Biol.">
        <title>Comparative genomics reveals high biological diversity and specific adaptations in the industrially and medically important fungal genus Aspergillus.</title>
        <authorList>
            <person name="de Vries R.P."/>
            <person name="Riley R."/>
            <person name="Wiebenga A."/>
            <person name="Aguilar-Osorio G."/>
            <person name="Amillis S."/>
            <person name="Uchima C.A."/>
            <person name="Anderluh G."/>
            <person name="Asadollahi M."/>
            <person name="Askin M."/>
            <person name="Barry K."/>
            <person name="Battaglia E."/>
            <person name="Bayram O."/>
            <person name="Benocci T."/>
            <person name="Braus-Stromeyer S.A."/>
            <person name="Caldana C."/>
            <person name="Canovas D."/>
            <person name="Cerqueira G.C."/>
            <person name="Chen F."/>
            <person name="Chen W."/>
            <person name="Choi C."/>
            <person name="Clum A."/>
            <person name="Dos Santos R.A."/>
            <person name="Damasio A.R."/>
            <person name="Diallinas G."/>
            <person name="Emri T."/>
            <person name="Fekete E."/>
            <person name="Flipphi M."/>
            <person name="Freyberg S."/>
            <person name="Gallo A."/>
            <person name="Gournas C."/>
            <person name="Habgood R."/>
            <person name="Hainaut M."/>
            <person name="Harispe M.L."/>
            <person name="Henrissat B."/>
            <person name="Hilden K.S."/>
            <person name="Hope R."/>
            <person name="Hossain A."/>
            <person name="Karabika E."/>
            <person name="Karaffa L."/>
            <person name="Karanyi Z."/>
            <person name="Krasevec N."/>
            <person name="Kuo A."/>
            <person name="Kusch H."/>
            <person name="LaButti K."/>
            <person name="Lagendijk E.L."/>
            <person name="Lapidus A."/>
            <person name="Levasseur A."/>
            <person name="Lindquist E."/>
            <person name="Lipzen A."/>
            <person name="Logrieco A.F."/>
            <person name="MacCabe A."/>
            <person name="Maekelae M.R."/>
            <person name="Malavazi I."/>
            <person name="Melin P."/>
            <person name="Meyer V."/>
            <person name="Mielnichuk N."/>
            <person name="Miskei M."/>
            <person name="Molnar A.P."/>
            <person name="Mule G."/>
            <person name="Ngan C.Y."/>
            <person name="Orejas M."/>
            <person name="Orosz E."/>
            <person name="Ouedraogo J.P."/>
            <person name="Overkamp K.M."/>
            <person name="Park H.-S."/>
            <person name="Perrone G."/>
            <person name="Piumi F."/>
            <person name="Punt P.J."/>
            <person name="Ram A.F."/>
            <person name="Ramon A."/>
            <person name="Rauscher S."/>
            <person name="Record E."/>
            <person name="Riano-Pachon D.M."/>
            <person name="Robert V."/>
            <person name="Roehrig J."/>
            <person name="Ruller R."/>
            <person name="Salamov A."/>
            <person name="Salih N.S."/>
            <person name="Samson R.A."/>
            <person name="Sandor E."/>
            <person name="Sanguinetti M."/>
            <person name="Schuetze T."/>
            <person name="Sepcic K."/>
            <person name="Shelest E."/>
            <person name="Sherlock G."/>
            <person name="Sophianopoulou V."/>
            <person name="Squina F.M."/>
            <person name="Sun H."/>
            <person name="Susca A."/>
            <person name="Todd R.B."/>
            <person name="Tsang A."/>
            <person name="Unkles S.E."/>
            <person name="van de Wiele N."/>
            <person name="van Rossen-Uffink D."/>
            <person name="Oliveira J.V."/>
            <person name="Vesth T.C."/>
            <person name="Visser J."/>
            <person name="Yu J.-H."/>
            <person name="Zhou M."/>
            <person name="Andersen M.R."/>
            <person name="Archer D.B."/>
            <person name="Baker S.E."/>
            <person name="Benoit I."/>
            <person name="Brakhage A.A."/>
            <person name="Braus G.H."/>
            <person name="Fischer R."/>
            <person name="Frisvad J.C."/>
            <person name="Goldman G.H."/>
            <person name="Houbraken J."/>
            <person name="Oakley B."/>
            <person name="Pocsi I."/>
            <person name="Scazzocchio C."/>
            <person name="Seiboth B."/>
            <person name="vanKuyk P.A."/>
            <person name="Wortman J."/>
            <person name="Dyer P.S."/>
            <person name="Grigoriev I.V."/>
        </authorList>
    </citation>
    <scope>NUCLEOTIDE SEQUENCE [LARGE SCALE GENOMIC DNA]</scope>
    <source>
        <strain evidence="4">ITEM 5010</strain>
    </source>
</reference>
<dbReference type="Proteomes" id="UP000188318">
    <property type="component" value="Unassembled WGS sequence"/>
</dbReference>
<dbReference type="OrthoDB" id="5322539at2759"/>
<keyword evidence="2" id="KW-1133">Transmembrane helix</keyword>
<dbReference type="OMA" id="WLDQREV"/>
<dbReference type="EMBL" id="KV907593">
    <property type="protein sequence ID" value="OOF90097.1"/>
    <property type="molecule type" value="Genomic_DNA"/>
</dbReference>
<feature type="transmembrane region" description="Helical" evidence="2">
    <location>
        <begin position="72"/>
        <end position="94"/>
    </location>
</feature>
<accession>A0A1R3R6J0</accession>
<gene>
    <name evidence="3" type="ORF">ASPCADRAFT_135446</name>
</gene>
<proteinExistence type="predicted"/>
<name>A0A1R3R6J0_ASPC5</name>
<keyword evidence="4" id="KW-1185">Reference proteome</keyword>
<evidence type="ECO:0000313" key="3">
    <source>
        <dbReference type="EMBL" id="OOF90097.1"/>
    </source>
</evidence>